<dbReference type="Pfam" id="PF00196">
    <property type="entry name" value="GerE"/>
    <property type="match status" value="1"/>
</dbReference>
<dbReference type="Proteomes" id="UP000635387">
    <property type="component" value="Unassembled WGS sequence"/>
</dbReference>
<evidence type="ECO:0000256" key="3">
    <source>
        <dbReference type="ARBA" id="ARBA00023163"/>
    </source>
</evidence>
<dbReference type="PROSITE" id="PS50043">
    <property type="entry name" value="HTH_LUXR_2"/>
    <property type="match status" value="1"/>
</dbReference>
<protein>
    <submittedName>
        <fullName evidence="5">Helix-turn-helix transcriptional regulator</fullName>
    </submittedName>
</protein>
<feature type="domain" description="HTH luxR-type" evidence="4">
    <location>
        <begin position="154"/>
        <end position="219"/>
    </location>
</feature>
<sequence>MSHSDNRYSEREVLVKTVRVGVRAFDAITQVGLTSYFRSRPEVEVVDCAALTANDVRVVQADRMSSQVVAELKQWAAEVAVPTVLVTNELQEHEVMTAVECRVVAVLSREQVSADRLVEVVRAAGSGRGALPPDLLGQLLENVRRLQRDVLSPRGLGAAGLTSREVDILRLIADGFDTAEIAEELCYSERTVKSVIYSMTNRLHLRNRPHAVAYALRAGVI</sequence>
<evidence type="ECO:0000259" key="4">
    <source>
        <dbReference type="PROSITE" id="PS50043"/>
    </source>
</evidence>
<evidence type="ECO:0000313" key="5">
    <source>
        <dbReference type="EMBL" id="GHH38378.1"/>
    </source>
</evidence>
<keyword evidence="1" id="KW-0805">Transcription regulation</keyword>
<dbReference type="Gene3D" id="3.40.50.2300">
    <property type="match status" value="1"/>
</dbReference>
<accession>A0ABQ3MD19</accession>
<dbReference type="SMART" id="SM00421">
    <property type="entry name" value="HTH_LUXR"/>
    <property type="match status" value="1"/>
</dbReference>
<comment type="caution">
    <text evidence="5">The sequence shown here is derived from an EMBL/GenBank/DDBJ whole genome shotgun (WGS) entry which is preliminary data.</text>
</comment>
<dbReference type="PRINTS" id="PR00038">
    <property type="entry name" value="HTHLUXR"/>
</dbReference>
<dbReference type="InterPro" id="IPR000792">
    <property type="entry name" value="Tscrpt_reg_LuxR_C"/>
</dbReference>
<evidence type="ECO:0000256" key="2">
    <source>
        <dbReference type="ARBA" id="ARBA00023125"/>
    </source>
</evidence>
<organism evidence="5 6">
    <name type="scientific">Amycolatopsis oliviviridis</name>
    <dbReference type="NCBI Taxonomy" id="1471590"/>
    <lineage>
        <taxon>Bacteria</taxon>
        <taxon>Bacillati</taxon>
        <taxon>Actinomycetota</taxon>
        <taxon>Actinomycetes</taxon>
        <taxon>Pseudonocardiales</taxon>
        <taxon>Pseudonocardiaceae</taxon>
        <taxon>Amycolatopsis</taxon>
    </lineage>
</organism>
<dbReference type="EMBL" id="BNAY01000018">
    <property type="protein sequence ID" value="GHH38378.1"/>
    <property type="molecule type" value="Genomic_DNA"/>
</dbReference>
<keyword evidence="3" id="KW-0804">Transcription</keyword>
<dbReference type="PANTHER" id="PTHR44688">
    <property type="entry name" value="DNA-BINDING TRANSCRIPTIONAL ACTIVATOR DEVR_DOSR"/>
    <property type="match status" value="1"/>
</dbReference>
<gene>
    <name evidence="5" type="ORF">GCM10017790_84010</name>
</gene>
<dbReference type="SUPFAM" id="SSF46894">
    <property type="entry name" value="C-terminal effector domain of the bipartite response regulators"/>
    <property type="match status" value="1"/>
</dbReference>
<keyword evidence="6" id="KW-1185">Reference proteome</keyword>
<dbReference type="CDD" id="cd06170">
    <property type="entry name" value="LuxR_C_like"/>
    <property type="match status" value="1"/>
</dbReference>
<dbReference type="InterPro" id="IPR016032">
    <property type="entry name" value="Sig_transdc_resp-reg_C-effctor"/>
</dbReference>
<reference evidence="6" key="1">
    <citation type="journal article" date="2019" name="Int. J. Syst. Evol. Microbiol.">
        <title>The Global Catalogue of Microorganisms (GCM) 10K type strain sequencing project: providing services to taxonomists for standard genome sequencing and annotation.</title>
        <authorList>
            <consortium name="The Broad Institute Genomics Platform"/>
            <consortium name="The Broad Institute Genome Sequencing Center for Infectious Disease"/>
            <person name="Wu L."/>
            <person name="Ma J."/>
        </authorList>
    </citation>
    <scope>NUCLEOTIDE SEQUENCE [LARGE SCALE GENOMIC DNA]</scope>
    <source>
        <strain evidence="6">CGMCC 4.7683</strain>
    </source>
</reference>
<dbReference type="PANTHER" id="PTHR44688:SF16">
    <property type="entry name" value="DNA-BINDING TRANSCRIPTIONAL ACTIVATOR DEVR_DOSR"/>
    <property type="match status" value="1"/>
</dbReference>
<dbReference type="PROSITE" id="PS00622">
    <property type="entry name" value="HTH_LUXR_1"/>
    <property type="match status" value="1"/>
</dbReference>
<keyword evidence="2" id="KW-0238">DNA-binding</keyword>
<evidence type="ECO:0000256" key="1">
    <source>
        <dbReference type="ARBA" id="ARBA00023015"/>
    </source>
</evidence>
<evidence type="ECO:0000313" key="6">
    <source>
        <dbReference type="Proteomes" id="UP000635387"/>
    </source>
</evidence>
<name>A0ABQ3MD19_9PSEU</name>
<proteinExistence type="predicted"/>